<evidence type="ECO:0000256" key="1">
    <source>
        <dbReference type="SAM" id="MobiDB-lite"/>
    </source>
</evidence>
<accession>E8V7M2</accession>
<dbReference type="OrthoDB" id="121699at2"/>
<dbReference type="InterPro" id="IPR011250">
    <property type="entry name" value="OMP/PagP_B-barrel"/>
</dbReference>
<evidence type="ECO:0000256" key="2">
    <source>
        <dbReference type="SAM" id="SignalP"/>
    </source>
</evidence>
<dbReference type="Gene3D" id="2.40.160.20">
    <property type="match status" value="1"/>
</dbReference>
<feature type="signal peptide" evidence="2">
    <location>
        <begin position="1"/>
        <end position="32"/>
    </location>
</feature>
<dbReference type="RefSeq" id="WP_013567453.1">
    <property type="nucleotide sequence ID" value="NC_014963.1"/>
</dbReference>
<evidence type="ECO:0000313" key="4">
    <source>
        <dbReference type="Proteomes" id="UP000006844"/>
    </source>
</evidence>
<dbReference type="SUPFAM" id="SSF56925">
    <property type="entry name" value="OMPA-like"/>
    <property type="match status" value="1"/>
</dbReference>
<protein>
    <submittedName>
        <fullName evidence="3">Uncharacterized protein</fullName>
    </submittedName>
</protein>
<gene>
    <name evidence="3" type="ordered locus">AciPR4_0887</name>
</gene>
<dbReference type="HOGENOM" id="CLU_871339_0_0_0"/>
<feature type="region of interest" description="Disordered" evidence="1">
    <location>
        <begin position="74"/>
        <end position="100"/>
    </location>
</feature>
<dbReference type="Proteomes" id="UP000006844">
    <property type="component" value="Chromosome"/>
</dbReference>
<name>E8V7M2_TERSS</name>
<dbReference type="EMBL" id="CP002467">
    <property type="protein sequence ID" value="ADV81720.1"/>
    <property type="molecule type" value="Genomic_DNA"/>
</dbReference>
<proteinExistence type="predicted"/>
<sequence>MSHNAGQFFVRNRVFAAVIAISAAAIVPSAHAAADPAEAPASINFNTSVGSPLSNLTYADMTYGVSSSEPAAVAEERDSLASTSEADQPPPRRRTYGRPRYADNLHNADGSTKIAFEVGGGFVAPSGSTAHYQTLSYKFSVGGGLNFNKNFGVLLQYDYDHMNVPASIIQAMQNAYVNGGYSDAAGVAGLDANTHLWSLSINPTYSLQGAGRSGAYLVGGVGYYRKTTNFTLPAVSEFCDSFGFCQAFNSNQTVDQYTNGAFGVNGGVGLTYKLSNFSSNRLFAEARYVWVDNNGDKNQFYLPNGFRTGYFPVTVGVRW</sequence>
<keyword evidence="4" id="KW-1185">Reference proteome</keyword>
<organism evidence="3 4">
    <name type="scientific">Terriglobus saanensis (strain ATCC BAA-1853 / DSM 23119 / SP1PR4)</name>
    <dbReference type="NCBI Taxonomy" id="401053"/>
    <lineage>
        <taxon>Bacteria</taxon>
        <taxon>Pseudomonadati</taxon>
        <taxon>Acidobacteriota</taxon>
        <taxon>Terriglobia</taxon>
        <taxon>Terriglobales</taxon>
        <taxon>Acidobacteriaceae</taxon>
        <taxon>Terriglobus</taxon>
    </lineage>
</organism>
<evidence type="ECO:0000313" key="3">
    <source>
        <dbReference type="EMBL" id="ADV81720.1"/>
    </source>
</evidence>
<dbReference type="STRING" id="401053.AciPR4_0887"/>
<reference evidence="3 4" key="1">
    <citation type="journal article" date="2012" name="Stand. Genomic Sci.">
        <title>Complete genome sequence of Terriglobus saanensis type strain SP1PR4(T), an Acidobacteria from tundra soil.</title>
        <authorList>
            <person name="Rawat S.R."/>
            <person name="Mannisto M.K."/>
            <person name="Starovoytov V."/>
            <person name="Goodwin L."/>
            <person name="Nolan M."/>
            <person name="Hauser L."/>
            <person name="Land M."/>
            <person name="Davenport K.W."/>
            <person name="Woyke T."/>
            <person name="Haggblom M.M."/>
        </authorList>
    </citation>
    <scope>NUCLEOTIDE SEQUENCE</scope>
    <source>
        <strain evidence="4">ATCC BAA-1853 / DSM 23119 / SP1PR4</strain>
    </source>
</reference>
<dbReference type="eggNOG" id="ENOG5032Z9K">
    <property type="taxonomic scope" value="Bacteria"/>
</dbReference>
<keyword evidence="2" id="KW-0732">Signal</keyword>
<dbReference type="KEGG" id="tsa:AciPR4_0887"/>
<feature type="chain" id="PRO_5003232491" evidence="2">
    <location>
        <begin position="33"/>
        <end position="319"/>
    </location>
</feature>
<dbReference type="AlphaFoldDB" id="E8V7M2"/>